<evidence type="ECO:0000313" key="2">
    <source>
        <dbReference type="EMBL" id="AFW04380.1"/>
    </source>
</evidence>
<organism evidence="2">
    <name type="scientific">Appasus sp. 1 ML-2012</name>
    <dbReference type="NCBI Taxonomy" id="1249917"/>
    <lineage>
        <taxon>Eukaryota</taxon>
        <taxon>Metazoa</taxon>
        <taxon>Ecdysozoa</taxon>
        <taxon>Arthropoda</taxon>
        <taxon>Hexapoda</taxon>
        <taxon>Insecta</taxon>
        <taxon>Pterygota</taxon>
        <taxon>Neoptera</taxon>
        <taxon>Paraneoptera</taxon>
        <taxon>Hemiptera</taxon>
        <taxon>Heteroptera</taxon>
        <taxon>Panheteroptera</taxon>
        <taxon>Nepomorpha</taxon>
        <taxon>Belostomatidae</taxon>
        <taxon>Belostomatinae</taxon>
        <taxon>Appasus</taxon>
    </lineage>
</organism>
<feature type="compositionally biased region" description="Polar residues" evidence="1">
    <location>
        <begin position="329"/>
        <end position="346"/>
    </location>
</feature>
<evidence type="ECO:0000256" key="1">
    <source>
        <dbReference type="SAM" id="MobiDB-lite"/>
    </source>
</evidence>
<name>K7SRT2_9HEMI</name>
<dbReference type="AlphaFoldDB" id="K7SRT2"/>
<feature type="compositionally biased region" description="Polar residues" evidence="1">
    <location>
        <begin position="298"/>
        <end position="313"/>
    </location>
</feature>
<feature type="region of interest" description="Disordered" evidence="1">
    <location>
        <begin position="171"/>
        <end position="190"/>
    </location>
</feature>
<feature type="compositionally biased region" description="Basic and acidic residues" evidence="1">
    <location>
        <begin position="22"/>
        <end position="32"/>
    </location>
</feature>
<feature type="non-terminal residue" evidence="2">
    <location>
        <position position="346"/>
    </location>
</feature>
<feature type="compositionally biased region" description="Low complexity" evidence="1">
    <location>
        <begin position="318"/>
        <end position="328"/>
    </location>
</feature>
<protein>
    <submittedName>
        <fullName evidence="2">Proboscipedia</fullName>
    </submittedName>
</protein>
<gene>
    <name evidence="2" type="primary">pb</name>
</gene>
<feature type="compositionally biased region" description="Low complexity" evidence="1">
    <location>
        <begin position="1"/>
        <end position="20"/>
    </location>
</feature>
<proteinExistence type="predicted"/>
<dbReference type="EMBL" id="JQ409444">
    <property type="protein sequence ID" value="AFW04380.1"/>
    <property type="molecule type" value="Genomic_DNA"/>
</dbReference>
<feature type="region of interest" description="Disordered" evidence="1">
    <location>
        <begin position="1"/>
        <end position="47"/>
    </location>
</feature>
<feature type="region of interest" description="Disordered" evidence="1">
    <location>
        <begin position="275"/>
        <end position="346"/>
    </location>
</feature>
<accession>K7SRT2</accession>
<reference evidence="2" key="1">
    <citation type="submission" date="2012-01" db="EMBL/GenBank/DDBJ databases">
        <title>Phylogeny of Nepomorpha.</title>
        <authorList>
            <person name="Li M."/>
            <person name="Wang J."/>
            <person name="Liu H."/>
            <person name="Bu W."/>
        </authorList>
    </citation>
    <scope>NUCLEOTIDE SEQUENCE</scope>
</reference>
<feature type="non-terminal residue" evidence="2">
    <location>
        <position position="1"/>
    </location>
</feature>
<feature type="region of interest" description="Disordered" evidence="1">
    <location>
        <begin position="235"/>
        <end position="256"/>
    </location>
</feature>
<sequence>FNNNSNASSGASSVTSTTSTFEKMEEDSRSNDSRVLTSPGLMPKRTGEIVVKTEGLTMCSSPGKKLGKETRLISPEIAVKALTPASTPGTPVGPQNSPLEIPYVRPRGSPTAATAVATATASVTTILPNSPAVNPPLVQIVRCTAPNSFPSPQRHDYRQQYRGATAYSRDYGQRHTEYRQQSPRPNGMHIPRQRATYNQYQQYCQNVHNGYNQDYAYQRQYSSYEEYQNYGYHYEQQQQQSTQQQRQQQQEYYESYQEYSPAKGAAYYENQMGHQGGEASAVPNHYISSPDPFPSTPQPSGTSVMTPPNSVRTESSDHYSSYHHFYSDQNPQQTAPSENSNSSSDF</sequence>